<dbReference type="AlphaFoldDB" id="A0A841SUH7"/>
<gene>
    <name evidence="2" type="ORF">H7B67_12395</name>
</gene>
<comment type="caution">
    <text evidence="2">The sequence shown here is derived from an EMBL/GenBank/DDBJ whole genome shotgun (WGS) entry which is preliminary data.</text>
</comment>
<dbReference type="Gene3D" id="3.40.190.10">
    <property type="entry name" value="Periplasmic binding protein-like II"/>
    <property type="match status" value="1"/>
</dbReference>
<dbReference type="InterPro" id="IPR050490">
    <property type="entry name" value="Bact_solute-bd_prot1"/>
</dbReference>
<dbReference type="Pfam" id="PF01547">
    <property type="entry name" value="SBP_bac_1"/>
    <property type="match status" value="1"/>
</dbReference>
<reference evidence="2 3" key="1">
    <citation type="submission" date="2020-08" db="EMBL/GenBank/DDBJ databases">
        <title>Cohnella phylogeny.</title>
        <authorList>
            <person name="Dunlap C."/>
        </authorList>
    </citation>
    <scope>NUCLEOTIDE SEQUENCE [LARGE SCALE GENOMIC DNA]</scope>
    <source>
        <strain evidence="2 3">DSM 25241</strain>
    </source>
</reference>
<sequence>MRKKAWALTIAPIAALSLALAGCGGGTNEGNGAAAGQGTGASSGEKVTLKFWYPTAEQIAIDAVNAQIDKFESLHPDIKVELTTIPFSEYFQKLSVAYSGGLQPDVHGLGFGQLISTVGQGKYLDLQPYIDKDDWEGRNDFFPDILKAGQWQGGQYGLLLPEIRPLAWRKDFFEEAGLDPESPPKTVDELFELANKLKVVENGKTVRAGIDIATSNGEQPYLSLLLLLGEDFYDDEGNPTFDSDTSIKLVERLVQLYKDGAIIPYNSQQVGGSTFTQSQAAMAFVSTAGAAALKQSAGADKLGWALPPEGAAGNRTSLVLGTFLTAAKNTKHPEEAWEFLKFWFEKDNVFEFATKTGFIPPLQSLKDEYVKLSPENEISFEALNHAQGYRASELWGINVKYLRLALEEAYNGVKPAADALKDNAKLARDEIAGLK</sequence>
<feature type="chain" id="PRO_5038932753" evidence="1">
    <location>
        <begin position="22"/>
        <end position="435"/>
    </location>
</feature>
<dbReference type="PROSITE" id="PS51257">
    <property type="entry name" value="PROKAR_LIPOPROTEIN"/>
    <property type="match status" value="1"/>
</dbReference>
<accession>A0A841SUH7</accession>
<proteinExistence type="predicted"/>
<dbReference type="RefSeq" id="WP_185120138.1">
    <property type="nucleotide sequence ID" value="NZ_JACJVQ010000008.1"/>
</dbReference>
<protein>
    <submittedName>
        <fullName evidence="2">ABC transporter substrate-binding protein</fullName>
    </submittedName>
</protein>
<dbReference type="EMBL" id="JACJVQ010000008">
    <property type="protein sequence ID" value="MBB6634912.1"/>
    <property type="molecule type" value="Genomic_DNA"/>
</dbReference>
<evidence type="ECO:0000256" key="1">
    <source>
        <dbReference type="SAM" id="SignalP"/>
    </source>
</evidence>
<dbReference type="CDD" id="cd14748">
    <property type="entry name" value="PBP2_UgpB"/>
    <property type="match status" value="1"/>
</dbReference>
<keyword evidence="1" id="KW-0732">Signal</keyword>
<feature type="signal peptide" evidence="1">
    <location>
        <begin position="1"/>
        <end position="21"/>
    </location>
</feature>
<organism evidence="2 3">
    <name type="scientific">Cohnella thailandensis</name>
    <dbReference type="NCBI Taxonomy" id="557557"/>
    <lineage>
        <taxon>Bacteria</taxon>
        <taxon>Bacillati</taxon>
        <taxon>Bacillota</taxon>
        <taxon>Bacilli</taxon>
        <taxon>Bacillales</taxon>
        <taxon>Paenibacillaceae</taxon>
        <taxon>Cohnella</taxon>
    </lineage>
</organism>
<name>A0A841SUH7_9BACL</name>
<dbReference type="SUPFAM" id="SSF53850">
    <property type="entry name" value="Periplasmic binding protein-like II"/>
    <property type="match status" value="1"/>
</dbReference>
<dbReference type="Proteomes" id="UP000535838">
    <property type="component" value="Unassembled WGS sequence"/>
</dbReference>
<keyword evidence="3" id="KW-1185">Reference proteome</keyword>
<dbReference type="InterPro" id="IPR006059">
    <property type="entry name" value="SBP"/>
</dbReference>
<evidence type="ECO:0000313" key="2">
    <source>
        <dbReference type="EMBL" id="MBB6634912.1"/>
    </source>
</evidence>
<dbReference type="PANTHER" id="PTHR43649">
    <property type="entry name" value="ARABINOSE-BINDING PROTEIN-RELATED"/>
    <property type="match status" value="1"/>
</dbReference>
<evidence type="ECO:0000313" key="3">
    <source>
        <dbReference type="Proteomes" id="UP000535838"/>
    </source>
</evidence>
<dbReference type="PANTHER" id="PTHR43649:SF12">
    <property type="entry name" value="DIACETYLCHITOBIOSE BINDING PROTEIN DASA"/>
    <property type="match status" value="1"/>
</dbReference>